<dbReference type="RefSeq" id="YP_002518424.1">
    <property type="nucleotide sequence ID" value="NC_011916.1"/>
</dbReference>
<feature type="chain" id="PRO_5002605977" evidence="1">
    <location>
        <begin position="25"/>
        <end position="132"/>
    </location>
</feature>
<gene>
    <name evidence="2" type="ordered locus">CCNA_03051</name>
</gene>
<dbReference type="RefSeq" id="WP_010920793.1">
    <property type="nucleotide sequence ID" value="NC_011916.1"/>
</dbReference>
<keyword evidence="1" id="KW-0732">Signal</keyword>
<reference evidence="2 3" key="1">
    <citation type="journal article" date="2010" name="J. Bacteriol.">
        <title>The genetic basis of laboratory adaptation in Caulobacter crescentus.</title>
        <authorList>
            <person name="Marks M.E."/>
            <person name="Castro-Rojas C.M."/>
            <person name="Teiling C."/>
            <person name="Du L."/>
            <person name="Kapatral V."/>
            <person name="Walunas T.L."/>
            <person name="Crosson S."/>
        </authorList>
    </citation>
    <scope>NUCLEOTIDE SEQUENCE [LARGE SCALE GENOMIC DNA]</scope>
    <source>
        <strain evidence="3">NA1000 / CB15N</strain>
    </source>
</reference>
<protein>
    <submittedName>
        <fullName evidence="2">Uncharacterized protein</fullName>
    </submittedName>
</protein>
<dbReference type="OrthoDB" id="6064734at2"/>
<dbReference type="HOGENOM" id="CLU_1913307_0_0_5"/>
<dbReference type="KEGG" id="ccs:CCNA_03051"/>
<name>A0A0H3CC81_CAUVN</name>
<evidence type="ECO:0000313" key="3">
    <source>
        <dbReference type="Proteomes" id="UP000001364"/>
    </source>
</evidence>
<dbReference type="Proteomes" id="UP000001364">
    <property type="component" value="Chromosome"/>
</dbReference>
<feature type="signal peptide" evidence="1">
    <location>
        <begin position="1"/>
        <end position="24"/>
    </location>
</feature>
<keyword evidence="3" id="KW-1185">Reference proteome</keyword>
<evidence type="ECO:0000313" key="2">
    <source>
        <dbReference type="EMBL" id="ACL96516.1"/>
    </source>
</evidence>
<organism evidence="2 3">
    <name type="scientific">Caulobacter vibrioides (strain NA1000 / CB15N)</name>
    <name type="common">Caulobacter crescentus</name>
    <dbReference type="NCBI Taxonomy" id="565050"/>
    <lineage>
        <taxon>Bacteria</taxon>
        <taxon>Pseudomonadati</taxon>
        <taxon>Pseudomonadota</taxon>
        <taxon>Alphaproteobacteria</taxon>
        <taxon>Caulobacterales</taxon>
        <taxon>Caulobacteraceae</taxon>
        <taxon>Caulobacter</taxon>
    </lineage>
</organism>
<evidence type="ECO:0000256" key="1">
    <source>
        <dbReference type="SAM" id="SignalP"/>
    </source>
</evidence>
<dbReference type="PATRIC" id="fig|565050.3.peg.2978"/>
<dbReference type="AlphaFoldDB" id="A0A0H3CC81"/>
<proteinExistence type="predicted"/>
<accession>A0A0H3CC81</accession>
<dbReference type="GeneID" id="7333505"/>
<sequence length="132" mass="14238">METPMLAVMLALSLQAATPPGPLAAPLAGDWVVDLSATPSEPYYKGMSLTLEADGRVTGSFYDSEILAGRWKTAGGRTCASFRTTDGAGPYHTSVCQGASGLEGQTWAEHRNFVFLWRAKPATAEDRKAKWW</sequence>
<dbReference type="EMBL" id="CP001340">
    <property type="protein sequence ID" value="ACL96516.1"/>
    <property type="molecule type" value="Genomic_DNA"/>
</dbReference>